<dbReference type="Proteomes" id="UP000823775">
    <property type="component" value="Unassembled WGS sequence"/>
</dbReference>
<evidence type="ECO:0000313" key="2">
    <source>
        <dbReference type="Proteomes" id="UP000823775"/>
    </source>
</evidence>
<protein>
    <submittedName>
        <fullName evidence="1">Uncharacterized protein</fullName>
    </submittedName>
</protein>
<sequence>GRIERLRRLMGYPKLNIVSGFRVLWMVIDRQPRSYVLLELPRIHSFGESARGDVEETSSETLTQIGYEWRQHNASAVWTGVSQGSGAASISGRHLI</sequence>
<keyword evidence="2" id="KW-1185">Reference proteome</keyword>
<comment type="caution">
    <text evidence="1">The sequence shown here is derived from an EMBL/GenBank/DDBJ whole genome shotgun (WGS) entry which is preliminary data.</text>
</comment>
<accession>A0ABS8THP8</accession>
<dbReference type="EMBL" id="JACEIK010001594">
    <property type="protein sequence ID" value="MCD7470668.1"/>
    <property type="molecule type" value="Genomic_DNA"/>
</dbReference>
<evidence type="ECO:0000313" key="1">
    <source>
        <dbReference type="EMBL" id="MCD7470668.1"/>
    </source>
</evidence>
<gene>
    <name evidence="1" type="ORF">HAX54_010683</name>
</gene>
<reference evidence="1 2" key="1">
    <citation type="journal article" date="2021" name="BMC Genomics">
        <title>Datura genome reveals duplications of psychoactive alkaloid biosynthetic genes and high mutation rate following tissue culture.</title>
        <authorList>
            <person name="Rajewski A."/>
            <person name="Carter-House D."/>
            <person name="Stajich J."/>
            <person name="Litt A."/>
        </authorList>
    </citation>
    <scope>NUCLEOTIDE SEQUENCE [LARGE SCALE GENOMIC DNA]</scope>
    <source>
        <strain evidence="1">AR-01</strain>
    </source>
</reference>
<organism evidence="1 2">
    <name type="scientific">Datura stramonium</name>
    <name type="common">Jimsonweed</name>
    <name type="synonym">Common thornapple</name>
    <dbReference type="NCBI Taxonomy" id="4076"/>
    <lineage>
        <taxon>Eukaryota</taxon>
        <taxon>Viridiplantae</taxon>
        <taxon>Streptophyta</taxon>
        <taxon>Embryophyta</taxon>
        <taxon>Tracheophyta</taxon>
        <taxon>Spermatophyta</taxon>
        <taxon>Magnoliopsida</taxon>
        <taxon>eudicotyledons</taxon>
        <taxon>Gunneridae</taxon>
        <taxon>Pentapetalae</taxon>
        <taxon>asterids</taxon>
        <taxon>lamiids</taxon>
        <taxon>Solanales</taxon>
        <taxon>Solanaceae</taxon>
        <taxon>Solanoideae</taxon>
        <taxon>Datureae</taxon>
        <taxon>Datura</taxon>
    </lineage>
</organism>
<proteinExistence type="predicted"/>
<name>A0ABS8THP8_DATST</name>
<feature type="non-terminal residue" evidence="1">
    <location>
        <position position="1"/>
    </location>
</feature>